<evidence type="ECO:0000256" key="1">
    <source>
        <dbReference type="ARBA" id="ARBA00010702"/>
    </source>
</evidence>
<name>A0ABN4CBN0_9CORY</name>
<dbReference type="PANTHER" id="PTHR16222">
    <property type="entry name" value="ADP-RIBOSYLGLYCOHYDROLASE"/>
    <property type="match status" value="1"/>
</dbReference>
<evidence type="ECO:0000256" key="2">
    <source>
        <dbReference type="ARBA" id="ARBA00022801"/>
    </source>
</evidence>
<dbReference type="InterPro" id="IPR036705">
    <property type="entry name" value="Ribosyl_crysJ1_sf"/>
</dbReference>
<dbReference type="SUPFAM" id="SSF101478">
    <property type="entry name" value="ADP-ribosylglycohydrolase"/>
    <property type="match status" value="1"/>
</dbReference>
<accession>A0ABN4CBN0</accession>
<proteinExistence type="inferred from homology"/>
<dbReference type="RefSeq" id="WP_025386904.1">
    <property type="nucleotide sequence ID" value="NZ_CP004350.1"/>
</dbReference>
<evidence type="ECO:0000313" key="4">
    <source>
        <dbReference type="Proteomes" id="UP000019226"/>
    </source>
</evidence>
<dbReference type="Proteomes" id="UP000019226">
    <property type="component" value="Chromosome"/>
</dbReference>
<evidence type="ECO:0000313" key="3">
    <source>
        <dbReference type="EMBL" id="AHI18802.1"/>
    </source>
</evidence>
<protein>
    <submittedName>
        <fullName evidence="3">ADP-ribosyl-[dinitrogen reductase] glycohydrolase</fullName>
    </submittedName>
</protein>
<comment type="similarity">
    <text evidence="1">Belongs to the ADP-ribosylglycohydrolase family.</text>
</comment>
<dbReference type="InterPro" id="IPR050792">
    <property type="entry name" value="ADP-ribosylglycohydrolase"/>
</dbReference>
<dbReference type="Gene3D" id="1.10.4080.10">
    <property type="entry name" value="ADP-ribosylation/Crystallin J1"/>
    <property type="match status" value="1"/>
</dbReference>
<dbReference type="Pfam" id="PF03747">
    <property type="entry name" value="ADP_ribosyl_GH"/>
    <property type="match status" value="1"/>
</dbReference>
<keyword evidence="2" id="KW-0378">Hydrolase</keyword>
<dbReference type="EMBL" id="CP004350">
    <property type="protein sequence ID" value="AHI18802.1"/>
    <property type="molecule type" value="Genomic_DNA"/>
</dbReference>
<organism evidence="3 4">
    <name type="scientific">Corynebacterium casei LMG S-19264</name>
    <dbReference type="NCBI Taxonomy" id="1285583"/>
    <lineage>
        <taxon>Bacteria</taxon>
        <taxon>Bacillati</taxon>
        <taxon>Actinomycetota</taxon>
        <taxon>Actinomycetes</taxon>
        <taxon>Mycobacteriales</taxon>
        <taxon>Corynebacteriaceae</taxon>
        <taxon>Corynebacterium</taxon>
    </lineage>
</organism>
<dbReference type="PANTHER" id="PTHR16222:SF24">
    <property type="entry name" value="ADP-RIBOSYLHYDROLASE ARH3"/>
    <property type="match status" value="1"/>
</dbReference>
<reference evidence="4" key="1">
    <citation type="submission" date="2013-02" db="EMBL/GenBank/DDBJ databases">
        <title>The complete genome sequence of Corynebacterium casei LMG S-19264 (=DSM 44701).</title>
        <authorList>
            <person name="Ruckert C."/>
            <person name="Albersmeier A."/>
            <person name="Kalinowski J."/>
        </authorList>
    </citation>
    <scope>NUCLEOTIDE SEQUENCE [LARGE SCALE GENOMIC DNA]</scope>
    <source>
        <strain evidence="4">LMG S-19264</strain>
    </source>
</reference>
<gene>
    <name evidence="3" type="ORF">CCASEI_01085</name>
</gene>
<dbReference type="GeneID" id="82879106"/>
<dbReference type="InterPro" id="IPR005502">
    <property type="entry name" value="Ribosyl_crysJ1"/>
</dbReference>
<keyword evidence="4" id="KW-1185">Reference proteome</keyword>
<sequence>MANMNAESMKVTGALMGLPVGDALGTTLEFAKRDALPPVTDIVGGGHYGLEPGQWTDDTSMALCLADSLLDSGSFDFGDQLRRYKGWMEDGYFSSTGKCFGIGQQTVRALGNLPERAL</sequence>